<dbReference type="AlphaFoldDB" id="D5RSN7"/>
<evidence type="ECO:0000256" key="11">
    <source>
        <dbReference type="ARBA" id="ARBA00047972"/>
    </source>
</evidence>
<dbReference type="EC" id="3.1.1.93" evidence="4"/>
<dbReference type="GO" id="GO:0102390">
    <property type="term" value="F:mycophenolic acid acyl-glucuronide esterase activity"/>
    <property type="evidence" value="ECO:0007669"/>
    <property type="project" value="UniProtKB-EC"/>
</dbReference>
<evidence type="ECO:0000256" key="4">
    <source>
        <dbReference type="ARBA" id="ARBA00039132"/>
    </source>
</evidence>
<dbReference type="InterPro" id="IPR029058">
    <property type="entry name" value="AB_hydrolase_fold"/>
</dbReference>
<dbReference type="SUPFAM" id="SSF53474">
    <property type="entry name" value="alpha/beta-Hydrolases"/>
    <property type="match status" value="1"/>
</dbReference>
<evidence type="ECO:0000256" key="1">
    <source>
        <dbReference type="ARBA" id="ARBA00012423"/>
    </source>
</evidence>
<keyword evidence="3" id="KW-0809">Transit peptide</keyword>
<evidence type="ECO:0000256" key="7">
    <source>
        <dbReference type="ARBA" id="ARBA00042645"/>
    </source>
</evidence>
<evidence type="ECO:0000313" key="13">
    <source>
        <dbReference type="EMBL" id="EFH09686.1"/>
    </source>
</evidence>
<keyword evidence="14" id="KW-1185">Reference proteome</keyword>
<evidence type="ECO:0000256" key="6">
    <source>
        <dbReference type="ARBA" id="ARBA00041520"/>
    </source>
</evidence>
<organism evidence="13 14">
    <name type="scientific">Pseudoroseomonas cervicalis ATCC 49957</name>
    <dbReference type="NCBI Taxonomy" id="525371"/>
    <lineage>
        <taxon>Bacteria</taxon>
        <taxon>Pseudomonadati</taxon>
        <taxon>Pseudomonadota</taxon>
        <taxon>Alphaproteobacteria</taxon>
        <taxon>Acetobacterales</taxon>
        <taxon>Roseomonadaceae</taxon>
        <taxon>Roseomonas</taxon>
    </lineage>
</organism>
<keyword evidence="2 13" id="KW-0378">Hydrolase</keyword>
<protein>
    <recommendedName>
        <fullName evidence="5">Palmitoyl-protein thioesterase ABHD10, mitochondrial</fullName>
        <ecNumber evidence="4">3.1.1.93</ecNumber>
        <ecNumber evidence="1">3.1.2.22</ecNumber>
    </recommendedName>
    <alternativeName>
        <fullName evidence="7">Acyl-protein thioesterase ABHD10</fullName>
    </alternativeName>
    <alternativeName>
        <fullName evidence="8">Alpha/beta hydrolase domain-containing protein 10</fullName>
    </alternativeName>
    <alternativeName>
        <fullName evidence="6">Mycophenolic acid acyl-glucuronide esterase, mitochondrial</fullName>
    </alternativeName>
</protein>
<comment type="catalytic activity">
    <reaction evidence="10">
        <text>S-hexadecanoyl-L-cysteinyl-[protein] + H2O = L-cysteinyl-[protein] + hexadecanoate + H(+)</text>
        <dbReference type="Rhea" id="RHEA:19233"/>
        <dbReference type="Rhea" id="RHEA-COMP:10131"/>
        <dbReference type="Rhea" id="RHEA-COMP:11032"/>
        <dbReference type="ChEBI" id="CHEBI:7896"/>
        <dbReference type="ChEBI" id="CHEBI:15377"/>
        <dbReference type="ChEBI" id="CHEBI:15378"/>
        <dbReference type="ChEBI" id="CHEBI:29950"/>
        <dbReference type="ChEBI" id="CHEBI:74151"/>
        <dbReference type="EC" id="3.1.2.22"/>
    </reaction>
    <physiologicalReaction direction="left-to-right" evidence="10">
        <dbReference type="Rhea" id="RHEA:19234"/>
    </physiologicalReaction>
</comment>
<dbReference type="GO" id="GO:0008474">
    <property type="term" value="F:palmitoyl-(protein) hydrolase activity"/>
    <property type="evidence" value="ECO:0007669"/>
    <property type="project" value="UniProtKB-EC"/>
</dbReference>
<dbReference type="EMBL" id="ADVL01000750">
    <property type="protein sequence ID" value="EFH09686.1"/>
    <property type="molecule type" value="Genomic_DNA"/>
</dbReference>
<dbReference type="GO" id="GO:0004553">
    <property type="term" value="F:hydrolase activity, hydrolyzing O-glycosyl compounds"/>
    <property type="evidence" value="ECO:0007669"/>
    <property type="project" value="TreeGrafter"/>
</dbReference>
<name>D5RSN7_9PROT</name>
<dbReference type="Pfam" id="PF00561">
    <property type="entry name" value="Abhydrolase_1"/>
    <property type="match status" value="1"/>
</dbReference>
<evidence type="ECO:0000256" key="3">
    <source>
        <dbReference type="ARBA" id="ARBA00022946"/>
    </source>
</evidence>
<evidence type="ECO:0000256" key="9">
    <source>
        <dbReference type="ARBA" id="ARBA00046047"/>
    </source>
</evidence>
<comment type="function">
    <text evidence="9">Acts as an acyl-protein thioesterase that hydrolyzes fatty acids from acylated residues in proteins. Regulates the mitochondrial S-depalmitoylation of the nucleophilic active site residue of peroxiredoxin-5/PRDX5, a key antioxidant protein, therefore modulating mitochondrial antioxidant ability. Also catalyzes the deglucuronidation of mycophenolic acid acyl-glucuronide, an active metabolite of the immunosuppressant drug mycophenolate.</text>
</comment>
<evidence type="ECO:0000256" key="5">
    <source>
        <dbReference type="ARBA" id="ARBA00039314"/>
    </source>
</evidence>
<dbReference type="PANTHER" id="PTHR16138">
    <property type="entry name" value="MYCOPHENOLIC ACID ACYL-GLUCURONIDE ESTERASE, MITOCHONDRIAL"/>
    <property type="match status" value="1"/>
</dbReference>
<evidence type="ECO:0000256" key="10">
    <source>
        <dbReference type="ARBA" id="ARBA00047409"/>
    </source>
</evidence>
<dbReference type="Gene3D" id="3.40.50.1820">
    <property type="entry name" value="alpha/beta hydrolase"/>
    <property type="match status" value="1"/>
</dbReference>
<comment type="catalytic activity">
    <reaction evidence="11">
        <text>mycophenolic acid O-acyl-beta-D-glucuronide + H2O = mycophenolate + D-glucuronate + H(+)</text>
        <dbReference type="Rhea" id="RHEA:34179"/>
        <dbReference type="ChEBI" id="CHEBI:15377"/>
        <dbReference type="ChEBI" id="CHEBI:15378"/>
        <dbReference type="ChEBI" id="CHEBI:58720"/>
        <dbReference type="ChEBI" id="CHEBI:62932"/>
        <dbReference type="ChEBI" id="CHEBI:66982"/>
        <dbReference type="EC" id="3.1.1.93"/>
    </reaction>
    <physiologicalReaction direction="left-to-right" evidence="11">
        <dbReference type="Rhea" id="RHEA:34180"/>
    </physiologicalReaction>
</comment>
<accession>D5RSN7</accession>
<dbReference type="RefSeq" id="WP_007003129.1">
    <property type="nucleotide sequence ID" value="NZ_GG770777.1"/>
</dbReference>
<dbReference type="Proteomes" id="UP000005324">
    <property type="component" value="Unassembled WGS sequence"/>
</dbReference>
<proteinExistence type="predicted"/>
<evidence type="ECO:0000256" key="8">
    <source>
        <dbReference type="ARBA" id="ARBA00042704"/>
    </source>
</evidence>
<reference evidence="13 14" key="1">
    <citation type="submission" date="2010-04" db="EMBL/GenBank/DDBJ databases">
        <authorList>
            <person name="Qin X."/>
            <person name="Bachman B."/>
            <person name="Battles P."/>
            <person name="Bell A."/>
            <person name="Bess C."/>
            <person name="Bickham C."/>
            <person name="Chaboub L."/>
            <person name="Chen D."/>
            <person name="Coyle M."/>
            <person name="Deiros D.R."/>
            <person name="Dinh H."/>
            <person name="Forbes L."/>
            <person name="Fowler G."/>
            <person name="Francisco L."/>
            <person name="Fu Q."/>
            <person name="Gubbala S."/>
            <person name="Hale W."/>
            <person name="Han Y."/>
            <person name="Hemphill L."/>
            <person name="Highlander S.K."/>
            <person name="Hirani K."/>
            <person name="Hogues M."/>
            <person name="Jackson L."/>
            <person name="Jakkamsetti A."/>
            <person name="Javaid M."/>
            <person name="Jiang H."/>
            <person name="Korchina V."/>
            <person name="Kovar C."/>
            <person name="Lara F."/>
            <person name="Lee S."/>
            <person name="Mata R."/>
            <person name="Mathew T."/>
            <person name="Moen C."/>
            <person name="Morales K."/>
            <person name="Munidasa M."/>
            <person name="Nazareth L."/>
            <person name="Ngo R."/>
            <person name="Nguyen L."/>
            <person name="Okwuonu G."/>
            <person name="Ongeri F."/>
            <person name="Patil S."/>
            <person name="Petrosino J."/>
            <person name="Pham C."/>
            <person name="Pham P."/>
            <person name="Pu L.-L."/>
            <person name="Puazo M."/>
            <person name="Raj R."/>
            <person name="Reid J."/>
            <person name="Rouhana J."/>
            <person name="Saada N."/>
            <person name="Shang Y."/>
            <person name="Simmons D."/>
            <person name="Thornton R."/>
            <person name="Warren J."/>
            <person name="Weissenberger G."/>
            <person name="Zhang J."/>
            <person name="Zhang L."/>
            <person name="Zhou C."/>
            <person name="Zhu D."/>
            <person name="Muzny D."/>
            <person name="Worley K."/>
            <person name="Gibbs R."/>
        </authorList>
    </citation>
    <scope>NUCLEOTIDE SEQUENCE [LARGE SCALE GENOMIC DNA]</scope>
    <source>
        <strain evidence="13 14">ATCC 49957</strain>
    </source>
</reference>
<feature type="domain" description="AB hydrolase-1" evidence="12">
    <location>
        <begin position="28"/>
        <end position="147"/>
    </location>
</feature>
<dbReference type="OrthoDB" id="9813296at2"/>
<dbReference type="InterPro" id="IPR000073">
    <property type="entry name" value="AB_hydrolase_1"/>
</dbReference>
<gene>
    <name evidence="13" type="ORF">HMPREF0731_4099</name>
</gene>
<dbReference type="HOGENOM" id="CLU_066961_0_0_5"/>
<evidence type="ECO:0000256" key="2">
    <source>
        <dbReference type="ARBA" id="ARBA00022801"/>
    </source>
</evidence>
<dbReference type="PANTHER" id="PTHR16138:SF7">
    <property type="entry name" value="PALMITOYL-PROTEIN THIOESTERASE ABHD10, MITOCHONDRIAL"/>
    <property type="match status" value="1"/>
</dbReference>
<dbReference type="InterPro" id="IPR052382">
    <property type="entry name" value="ABHD10_acyl-thioesterase"/>
</dbReference>
<comment type="caution">
    <text evidence="13">The sequence shown here is derived from an EMBL/GenBank/DDBJ whole genome shotgun (WGS) entry which is preliminary data.</text>
</comment>
<evidence type="ECO:0000313" key="14">
    <source>
        <dbReference type="Proteomes" id="UP000005324"/>
    </source>
</evidence>
<evidence type="ECO:0000259" key="12">
    <source>
        <dbReference type="Pfam" id="PF00561"/>
    </source>
</evidence>
<sequence>MSLKEETGRLDRGDDTELAWARLPGRGPTVVFLTGFRSDMEGSKAIALRDACAARGQSFLRFDYSGHGASGGRFEEGCIGEWASDAAAVLEKLTEGELVLVGSSMGGWISMLMLRRFPERVRGFLGIAAAPDFTRRLMWPAFSEAQRETLLREGVLWLDSPYGPPVPITRRLIEDGDRQSVLDRPLDFSGRVRLLQGMRDAEVPWSTAADIAATLTTGDLRIILVKTGQHRLAEPEELALLTETLAEFL</sequence>
<dbReference type="EC" id="3.1.2.22" evidence="1"/>